<dbReference type="PROSITE" id="PS51257">
    <property type="entry name" value="PROKAR_LIPOPROTEIN"/>
    <property type="match status" value="1"/>
</dbReference>
<proteinExistence type="predicted"/>
<gene>
    <name evidence="1" type="ORF">IBL25_03095</name>
</gene>
<sequence length="139" mass="15052">MIDAKHHAFMSTEGAEGPSLRWIIVAAVAALSGCGIPDPIQSNQFVVIPTGYRQQLYSFARMEIPSGQRLYAMNIRGRTEWCSRNAVIIPESGTTGGPKAACFHDETATGRFRQAYIVAPLGIAGAWEVNVPYVLEGTP</sequence>
<dbReference type="RefSeq" id="WP_187777099.1">
    <property type="nucleotide sequence ID" value="NZ_JACTUZ010000006.1"/>
</dbReference>
<evidence type="ECO:0000313" key="1">
    <source>
        <dbReference type="EMBL" id="MBC9175931.1"/>
    </source>
</evidence>
<reference evidence="1 2" key="1">
    <citation type="journal article" date="2009" name="Int. J. Syst. Evol. Microbiol.">
        <title>Transfer of Teichococcus ludipueritiae and Muricoccus roseus to the genus Roseomonas, as Roseomonas ludipueritiae comb. nov. and Roseomonas rosea comb. nov., respectively, and emended description of the genus Roseomonas.</title>
        <authorList>
            <person name="Sanchez-Porro C."/>
            <person name="Gallego V."/>
            <person name="Busse H.J."/>
            <person name="Kampfer P."/>
            <person name="Ventosa A."/>
        </authorList>
    </citation>
    <scope>NUCLEOTIDE SEQUENCE [LARGE SCALE GENOMIC DNA]</scope>
    <source>
        <strain evidence="1 2">DSM 14915</strain>
    </source>
</reference>
<name>A0ABR7R2L2_9PROT</name>
<evidence type="ECO:0008006" key="3">
    <source>
        <dbReference type="Google" id="ProtNLM"/>
    </source>
</evidence>
<dbReference type="EMBL" id="JACTUZ010000006">
    <property type="protein sequence ID" value="MBC9175931.1"/>
    <property type="molecule type" value="Genomic_DNA"/>
</dbReference>
<protein>
    <recommendedName>
        <fullName evidence="3">Lipoprotein</fullName>
    </recommendedName>
</protein>
<organism evidence="1 2">
    <name type="scientific">Pseudoroseomonas ludipueritiae</name>
    <dbReference type="NCBI Taxonomy" id="198093"/>
    <lineage>
        <taxon>Bacteria</taxon>
        <taxon>Pseudomonadati</taxon>
        <taxon>Pseudomonadota</taxon>
        <taxon>Alphaproteobacteria</taxon>
        <taxon>Acetobacterales</taxon>
        <taxon>Acetobacteraceae</taxon>
        <taxon>Pseudoroseomonas</taxon>
    </lineage>
</organism>
<dbReference type="Proteomes" id="UP000603940">
    <property type="component" value="Unassembled WGS sequence"/>
</dbReference>
<evidence type="ECO:0000313" key="2">
    <source>
        <dbReference type="Proteomes" id="UP000603940"/>
    </source>
</evidence>
<keyword evidence="2" id="KW-1185">Reference proteome</keyword>
<accession>A0ABR7R2L2</accession>
<comment type="caution">
    <text evidence="1">The sequence shown here is derived from an EMBL/GenBank/DDBJ whole genome shotgun (WGS) entry which is preliminary data.</text>
</comment>